<keyword evidence="2" id="KW-0547">Nucleotide-binding</keyword>
<evidence type="ECO:0000256" key="2">
    <source>
        <dbReference type="ARBA" id="ARBA00022741"/>
    </source>
</evidence>
<dbReference type="Gene3D" id="6.10.250.2860">
    <property type="match status" value="1"/>
</dbReference>
<dbReference type="GO" id="GO:0043022">
    <property type="term" value="F:ribosome binding"/>
    <property type="evidence" value="ECO:0007669"/>
    <property type="project" value="TreeGrafter"/>
</dbReference>
<reference evidence="6" key="1">
    <citation type="submission" date="2018-06" db="EMBL/GenBank/DDBJ databases">
        <authorList>
            <person name="Zhirakovskaya E."/>
        </authorList>
    </citation>
    <scope>NUCLEOTIDE SEQUENCE</scope>
</reference>
<dbReference type="GO" id="GO:0005525">
    <property type="term" value="F:GTP binding"/>
    <property type="evidence" value="ECO:0007669"/>
    <property type="project" value="UniProtKB-KW"/>
</dbReference>
<evidence type="ECO:0000313" key="6">
    <source>
        <dbReference type="EMBL" id="VAW04414.1"/>
    </source>
</evidence>
<dbReference type="GO" id="GO:0005737">
    <property type="term" value="C:cytoplasm"/>
    <property type="evidence" value="ECO:0007669"/>
    <property type="project" value="TreeGrafter"/>
</dbReference>
<dbReference type="InterPro" id="IPR030394">
    <property type="entry name" value="G_HFLX_dom"/>
</dbReference>
<evidence type="ECO:0000259" key="5">
    <source>
        <dbReference type="PROSITE" id="PS51705"/>
    </source>
</evidence>
<gene>
    <name evidence="6" type="ORF">MNBD_ALPHA04-2256</name>
</gene>
<dbReference type="InterPro" id="IPR016496">
    <property type="entry name" value="GTPase_HflX"/>
</dbReference>
<accession>A0A3B0T6D6</accession>
<dbReference type="CDD" id="cd01878">
    <property type="entry name" value="HflX"/>
    <property type="match status" value="1"/>
</dbReference>
<dbReference type="InterPro" id="IPR006073">
    <property type="entry name" value="GTP-bd"/>
</dbReference>
<dbReference type="EMBL" id="UOEF01000402">
    <property type="protein sequence ID" value="VAW04414.1"/>
    <property type="molecule type" value="Genomic_DNA"/>
</dbReference>
<dbReference type="Pfam" id="PF16360">
    <property type="entry name" value="GTP-bdg_M"/>
    <property type="match status" value="1"/>
</dbReference>
<dbReference type="SUPFAM" id="SSF52540">
    <property type="entry name" value="P-loop containing nucleoside triphosphate hydrolases"/>
    <property type="match status" value="1"/>
</dbReference>
<proteinExistence type="inferred from homology"/>
<dbReference type="Gene3D" id="3.40.50.11060">
    <property type="entry name" value="GTPase HflX, N-terminal domain"/>
    <property type="match status" value="1"/>
</dbReference>
<evidence type="ECO:0000256" key="3">
    <source>
        <dbReference type="ARBA" id="ARBA00022842"/>
    </source>
</evidence>
<dbReference type="InterPro" id="IPR005225">
    <property type="entry name" value="Small_GTP-bd"/>
</dbReference>
<dbReference type="PANTHER" id="PTHR10229">
    <property type="entry name" value="GTP-BINDING PROTEIN HFLX"/>
    <property type="match status" value="1"/>
</dbReference>
<dbReference type="PRINTS" id="PR00326">
    <property type="entry name" value="GTP1OBG"/>
</dbReference>
<dbReference type="PROSITE" id="PS51705">
    <property type="entry name" value="G_HFLX"/>
    <property type="match status" value="1"/>
</dbReference>
<dbReference type="InterPro" id="IPR027417">
    <property type="entry name" value="P-loop_NTPase"/>
</dbReference>
<dbReference type="NCBIfam" id="TIGR00231">
    <property type="entry name" value="small_GTP"/>
    <property type="match status" value="1"/>
</dbReference>
<evidence type="ECO:0000256" key="4">
    <source>
        <dbReference type="ARBA" id="ARBA00023134"/>
    </source>
</evidence>
<dbReference type="InterPro" id="IPR042108">
    <property type="entry name" value="GTPase_HflX_N_sf"/>
</dbReference>
<evidence type="ECO:0000256" key="1">
    <source>
        <dbReference type="ARBA" id="ARBA00022723"/>
    </source>
</evidence>
<sequence>MIPFEKDNVDGSTDRAVIAHPDMGALGQSALEYRLDEAAGLALAIGLTATSIQYFSVRSPKPATLFGSGQVDQIQAILAQDEANILIVDGSLSAIQQRNLEERLNVKVIDRTGLILEIFGARAATAEGRLQVELAHLDYQAGRLVRSWTHLERQRGGFGFLGGPGETQIESDRRMIRDRMAKLRRDLSHLRKTRTLHRDRRQKAPWPVIALVGYTNAGKSTLFNRLTGADVFAEDLLFATLDPTMREFPLPGYDKAIISDTVGFVSDLPTQLVAAFRATLEEVTAADIIVHVRDISHWSSDAQAQDVEVILSDLGVDLAAGEGVPIIEAWNKIDLIDKADPDAKKIPESIPENICPISAMTGQGVDNLVQMISDQLSRNHQVETVKLPASDGKRLAWLHENGRVLDTDQQAGSLILDVQMSVRNWGRFHSLSG</sequence>
<dbReference type="Pfam" id="PF01926">
    <property type="entry name" value="MMR_HSR1"/>
    <property type="match status" value="1"/>
</dbReference>
<dbReference type="HAMAP" id="MF_00900">
    <property type="entry name" value="GTPase_HflX"/>
    <property type="match status" value="1"/>
</dbReference>
<dbReference type="AlphaFoldDB" id="A0A3B0T6D6"/>
<dbReference type="InterPro" id="IPR045498">
    <property type="entry name" value="HflX_C"/>
</dbReference>
<dbReference type="Pfam" id="PF19275">
    <property type="entry name" value="HflX_C"/>
    <property type="match status" value="1"/>
</dbReference>
<name>A0A3B0T6D6_9ZZZZ</name>
<protein>
    <submittedName>
        <fullName evidence="6">Ribosome LSU-associated GTP-binding protein HflX</fullName>
    </submittedName>
</protein>
<dbReference type="InterPro" id="IPR032305">
    <property type="entry name" value="GTP-bd_M"/>
</dbReference>
<dbReference type="Gene3D" id="3.40.50.300">
    <property type="entry name" value="P-loop containing nucleotide triphosphate hydrolases"/>
    <property type="match status" value="1"/>
</dbReference>
<keyword evidence="4" id="KW-0342">GTP-binding</keyword>
<feature type="domain" description="Hflx-type G" evidence="5">
    <location>
        <begin position="207"/>
        <end position="380"/>
    </location>
</feature>
<dbReference type="InterPro" id="IPR025121">
    <property type="entry name" value="GTPase_HflX_N"/>
</dbReference>
<dbReference type="PIRSF" id="PIRSF006809">
    <property type="entry name" value="GTP-binding_hflX_prd"/>
    <property type="match status" value="1"/>
</dbReference>
<organism evidence="6">
    <name type="scientific">hydrothermal vent metagenome</name>
    <dbReference type="NCBI Taxonomy" id="652676"/>
    <lineage>
        <taxon>unclassified sequences</taxon>
        <taxon>metagenomes</taxon>
        <taxon>ecological metagenomes</taxon>
    </lineage>
</organism>
<keyword evidence="1" id="KW-0479">Metal-binding</keyword>
<keyword evidence="3" id="KW-0460">Magnesium</keyword>
<dbReference type="NCBIfam" id="TIGR03156">
    <property type="entry name" value="GTP_HflX"/>
    <property type="match status" value="1"/>
</dbReference>
<dbReference type="Pfam" id="PF13167">
    <property type="entry name" value="GTP-bdg_N"/>
    <property type="match status" value="1"/>
</dbReference>
<dbReference type="PANTHER" id="PTHR10229:SF0">
    <property type="entry name" value="GTP-BINDING PROTEIN 6-RELATED"/>
    <property type="match status" value="1"/>
</dbReference>
<dbReference type="GO" id="GO:0046872">
    <property type="term" value="F:metal ion binding"/>
    <property type="evidence" value="ECO:0007669"/>
    <property type="project" value="UniProtKB-KW"/>
</dbReference>